<evidence type="ECO:0000256" key="1">
    <source>
        <dbReference type="ARBA" id="ARBA00022741"/>
    </source>
</evidence>
<dbReference type="SMART" id="SM00173">
    <property type="entry name" value="RAS"/>
    <property type="match status" value="1"/>
</dbReference>
<dbReference type="InterPro" id="IPR001806">
    <property type="entry name" value="Small_GTPase"/>
</dbReference>
<reference evidence="4 5" key="1">
    <citation type="submission" date="2015-09" db="EMBL/GenBank/DDBJ databases">
        <title>Draft genome of a European isolate of the apple canker pathogen Neonectria ditissima.</title>
        <authorList>
            <person name="Gomez-Cortecero A."/>
            <person name="Harrison R.J."/>
            <person name="Armitage A.D."/>
        </authorList>
    </citation>
    <scope>NUCLEOTIDE SEQUENCE [LARGE SCALE GENOMIC DNA]</scope>
    <source>
        <strain evidence="4 5">R09/05</strain>
    </source>
</reference>
<comment type="caution">
    <text evidence="4">The sequence shown here is derived from an EMBL/GenBank/DDBJ whole genome shotgun (WGS) entry which is preliminary data.</text>
</comment>
<dbReference type="GO" id="GO:0003924">
    <property type="term" value="F:GTPase activity"/>
    <property type="evidence" value="ECO:0007669"/>
    <property type="project" value="InterPro"/>
</dbReference>
<dbReference type="CDD" id="cd00882">
    <property type="entry name" value="Ras_like_GTPase"/>
    <property type="match status" value="1"/>
</dbReference>
<gene>
    <name evidence="4" type="ORF">AK830_g12368</name>
</gene>
<dbReference type="PANTHER" id="PTHR24070">
    <property type="entry name" value="RAS, DI-RAS, AND RHEB FAMILY MEMBERS OF SMALL GTPASE SUPERFAMILY"/>
    <property type="match status" value="1"/>
</dbReference>
<keyword evidence="5" id="KW-1185">Reference proteome</keyword>
<dbReference type="SMART" id="SM00174">
    <property type="entry name" value="RHO"/>
    <property type="match status" value="1"/>
</dbReference>
<feature type="region of interest" description="Disordered" evidence="3">
    <location>
        <begin position="271"/>
        <end position="304"/>
    </location>
</feature>
<dbReference type="GO" id="GO:0007165">
    <property type="term" value="P:signal transduction"/>
    <property type="evidence" value="ECO:0007669"/>
    <property type="project" value="InterPro"/>
</dbReference>
<evidence type="ECO:0000313" key="4">
    <source>
        <dbReference type="EMBL" id="KPM34205.1"/>
    </source>
</evidence>
<dbReference type="OrthoDB" id="265044at2759"/>
<dbReference type="SUPFAM" id="SSF52540">
    <property type="entry name" value="P-loop containing nucleoside triphosphate hydrolases"/>
    <property type="match status" value="1"/>
</dbReference>
<protein>
    <submittedName>
        <fullName evidence="4">Uncharacterized protein</fullName>
    </submittedName>
</protein>
<feature type="compositionally biased region" description="Basic and acidic residues" evidence="3">
    <location>
        <begin position="276"/>
        <end position="293"/>
    </location>
</feature>
<dbReference type="InterPro" id="IPR020849">
    <property type="entry name" value="Small_GTPase_Ras-type"/>
</dbReference>
<dbReference type="GO" id="GO:0005525">
    <property type="term" value="F:GTP binding"/>
    <property type="evidence" value="ECO:0007669"/>
    <property type="project" value="UniProtKB-KW"/>
</dbReference>
<accession>A0A0P7B0K9</accession>
<sequence>MDMENRQANRILNSRYPQDGPVKPWPWSAQVQILGAEDSGRHSLLNRLCQDTFTTSLNATNSGRRRIETRGQSCDIYFDIPVSLDEQKHIAQLDALVLVFDLSDPRSFQVLCAFCARCELAGVELGPCLIVGTKADLVEPRSQAVDDAWRLARRLGGSFVACSARDGSGIEALAEEVVQSVVEARKRLVRESEETLGEAVRRLMAQTPGRRPSLRRRLSARVGWRAEAEVEIRGLQAGRERGHTCRAVSARVPALRGPGLAGRDRLGAQVLTQSRRRPETELRTATERRRPGDKWGLADACPDG</sequence>
<dbReference type="GO" id="GO:0016020">
    <property type="term" value="C:membrane"/>
    <property type="evidence" value="ECO:0007669"/>
    <property type="project" value="InterPro"/>
</dbReference>
<keyword evidence="2" id="KW-0342">GTP-binding</keyword>
<dbReference type="Proteomes" id="UP000050424">
    <property type="component" value="Unassembled WGS sequence"/>
</dbReference>
<dbReference type="PRINTS" id="PR00449">
    <property type="entry name" value="RASTRNSFRMNG"/>
</dbReference>
<dbReference type="SMART" id="SM00175">
    <property type="entry name" value="RAB"/>
    <property type="match status" value="1"/>
</dbReference>
<dbReference type="EMBL" id="LKCW01000378">
    <property type="protein sequence ID" value="KPM34205.1"/>
    <property type="molecule type" value="Genomic_DNA"/>
</dbReference>
<evidence type="ECO:0000256" key="2">
    <source>
        <dbReference type="ARBA" id="ARBA00023134"/>
    </source>
</evidence>
<organism evidence="4 5">
    <name type="scientific">Neonectria ditissima</name>
    <dbReference type="NCBI Taxonomy" id="78410"/>
    <lineage>
        <taxon>Eukaryota</taxon>
        <taxon>Fungi</taxon>
        <taxon>Dikarya</taxon>
        <taxon>Ascomycota</taxon>
        <taxon>Pezizomycotina</taxon>
        <taxon>Sordariomycetes</taxon>
        <taxon>Hypocreomycetidae</taxon>
        <taxon>Hypocreales</taxon>
        <taxon>Nectriaceae</taxon>
        <taxon>Neonectria</taxon>
    </lineage>
</organism>
<dbReference type="Gene3D" id="3.40.50.300">
    <property type="entry name" value="P-loop containing nucleotide triphosphate hydrolases"/>
    <property type="match status" value="1"/>
</dbReference>
<dbReference type="AlphaFoldDB" id="A0A0P7B0K9"/>
<dbReference type="PROSITE" id="PS51419">
    <property type="entry name" value="RAB"/>
    <property type="match status" value="1"/>
</dbReference>
<dbReference type="STRING" id="78410.A0A0P7B0K9"/>
<proteinExistence type="predicted"/>
<name>A0A0P7B0K9_9HYPO</name>
<evidence type="ECO:0000313" key="5">
    <source>
        <dbReference type="Proteomes" id="UP000050424"/>
    </source>
</evidence>
<dbReference type="Pfam" id="PF00071">
    <property type="entry name" value="Ras"/>
    <property type="match status" value="1"/>
</dbReference>
<dbReference type="InterPro" id="IPR027417">
    <property type="entry name" value="P-loop_NTPase"/>
</dbReference>
<keyword evidence="1" id="KW-0547">Nucleotide-binding</keyword>
<evidence type="ECO:0000256" key="3">
    <source>
        <dbReference type="SAM" id="MobiDB-lite"/>
    </source>
</evidence>